<evidence type="ECO:0000256" key="1">
    <source>
        <dbReference type="SAM" id="MobiDB-lite"/>
    </source>
</evidence>
<comment type="caution">
    <text evidence="2">The sequence shown here is derived from an EMBL/GenBank/DDBJ whole genome shotgun (WGS) entry which is preliminary data.</text>
</comment>
<evidence type="ECO:0000313" key="2">
    <source>
        <dbReference type="EMBL" id="RYP02125.1"/>
    </source>
</evidence>
<dbReference type="EMBL" id="QJNU01000330">
    <property type="protein sequence ID" value="RYP02125.1"/>
    <property type="molecule type" value="Genomic_DNA"/>
</dbReference>
<dbReference type="STRING" id="155417.A0A4Q4T6S0"/>
<reference evidence="2 3" key="1">
    <citation type="submission" date="2018-06" db="EMBL/GenBank/DDBJ databases">
        <title>Complete Genomes of Monosporascus.</title>
        <authorList>
            <person name="Robinson A.J."/>
            <person name="Natvig D.O."/>
        </authorList>
    </citation>
    <scope>NUCLEOTIDE SEQUENCE [LARGE SCALE GENOMIC DNA]</scope>
    <source>
        <strain evidence="2 3">CBS 110550</strain>
    </source>
</reference>
<dbReference type="Proteomes" id="UP000293360">
    <property type="component" value="Unassembled WGS sequence"/>
</dbReference>
<gene>
    <name evidence="2" type="ORF">DL764_005960</name>
</gene>
<dbReference type="OrthoDB" id="4579506at2759"/>
<name>A0A4Q4T6S0_9PEZI</name>
<evidence type="ECO:0000313" key="3">
    <source>
        <dbReference type="Proteomes" id="UP000293360"/>
    </source>
</evidence>
<feature type="region of interest" description="Disordered" evidence="1">
    <location>
        <begin position="211"/>
        <end position="239"/>
    </location>
</feature>
<dbReference type="Gene3D" id="3.90.20.10">
    <property type="match status" value="1"/>
</dbReference>
<sequence length="264" mass="30779">MPSTTSSTTSTARPYLLRDEFIDSRNAQDRHLNDEFHSIRRSIDEVRHEFKDDVKKFKDEVKENFNAVDARFNTVDARFDRLEFDYQQIKVGSLQTTAYLRNFTLHNPILPIQPVVTFRPTEGILEPDHSLFPRHANEFYSLKALTTSRQRRMLAYLANFYDILSDHHHHSSDDNNSEDKDILIKDPGATMELLKAILGLQKDNFITFRKKAHRSASQPRQPPIKRSQLSSQNDTRDIRRIRLEVNSKRKPNDTSDGINISRLS</sequence>
<feature type="region of interest" description="Disordered" evidence="1">
    <location>
        <begin position="245"/>
        <end position="264"/>
    </location>
</feature>
<feature type="compositionally biased region" description="Polar residues" evidence="1">
    <location>
        <begin position="254"/>
        <end position="264"/>
    </location>
</feature>
<organism evidence="2 3">
    <name type="scientific">Monosporascus ibericus</name>
    <dbReference type="NCBI Taxonomy" id="155417"/>
    <lineage>
        <taxon>Eukaryota</taxon>
        <taxon>Fungi</taxon>
        <taxon>Dikarya</taxon>
        <taxon>Ascomycota</taxon>
        <taxon>Pezizomycotina</taxon>
        <taxon>Sordariomycetes</taxon>
        <taxon>Xylariomycetidae</taxon>
        <taxon>Xylariales</taxon>
        <taxon>Xylariales incertae sedis</taxon>
        <taxon>Monosporascus</taxon>
    </lineage>
</organism>
<keyword evidence="3" id="KW-1185">Reference proteome</keyword>
<accession>A0A4Q4T6S0</accession>
<dbReference type="AlphaFoldDB" id="A0A4Q4T6S0"/>
<proteinExistence type="predicted"/>
<protein>
    <submittedName>
        <fullName evidence="2">Uncharacterized protein</fullName>
    </submittedName>
</protein>